<dbReference type="EMBL" id="VFLP01000050">
    <property type="protein sequence ID" value="TRX90923.1"/>
    <property type="molecule type" value="Genomic_DNA"/>
</dbReference>
<comment type="caution">
    <text evidence="2">The sequence shown here is derived from an EMBL/GenBank/DDBJ whole genome shotgun (WGS) entry which is preliminary data.</text>
</comment>
<dbReference type="PANTHER" id="PTHR33112">
    <property type="entry name" value="DOMAIN PROTEIN, PUTATIVE-RELATED"/>
    <property type="match status" value="1"/>
</dbReference>
<keyword evidence="3" id="KW-1185">Reference proteome</keyword>
<organism evidence="2 3">
    <name type="scientific">Xylaria flabelliformis</name>
    <dbReference type="NCBI Taxonomy" id="2512241"/>
    <lineage>
        <taxon>Eukaryota</taxon>
        <taxon>Fungi</taxon>
        <taxon>Dikarya</taxon>
        <taxon>Ascomycota</taxon>
        <taxon>Pezizomycotina</taxon>
        <taxon>Sordariomycetes</taxon>
        <taxon>Xylariomycetidae</taxon>
        <taxon>Xylariales</taxon>
        <taxon>Xylariaceae</taxon>
        <taxon>Xylaria</taxon>
    </lineage>
</organism>
<name>A0A553HSK2_9PEZI</name>
<dbReference type="Pfam" id="PF06985">
    <property type="entry name" value="HET"/>
    <property type="match status" value="1"/>
</dbReference>
<dbReference type="OrthoDB" id="5125733at2759"/>
<proteinExistence type="predicted"/>
<dbReference type="AlphaFoldDB" id="A0A553HSK2"/>
<gene>
    <name evidence="2" type="ORF">FHL15_008128</name>
</gene>
<evidence type="ECO:0000259" key="1">
    <source>
        <dbReference type="Pfam" id="PF06985"/>
    </source>
</evidence>
<evidence type="ECO:0000313" key="3">
    <source>
        <dbReference type="Proteomes" id="UP000319160"/>
    </source>
</evidence>
<dbReference type="Proteomes" id="UP000319160">
    <property type="component" value="Unassembled WGS sequence"/>
</dbReference>
<protein>
    <recommendedName>
        <fullName evidence="1">Heterokaryon incompatibility domain-containing protein</fullName>
    </recommendedName>
</protein>
<feature type="domain" description="Heterokaryon incompatibility" evidence="1">
    <location>
        <begin position="68"/>
        <end position="223"/>
    </location>
</feature>
<sequence length="553" mass="62105">MKGSVLSEHAHSDQAFRFIRSCLDRCLDLHPNCVQPEGRPPSRLIDIGLSHDGYVRLVETLPSSRHEYIALSYCWGDGEVVRTTNSNYEEMKTGVPVSTLPRTIQDAIIVTRKLGQRYLWIDALCIIQDSKLDWEIESANMASVYRSSLLTLIAATASAASDGFLNQEHNASETKSPYHQAWYNDNGDETILAARVVPDFESHTEDADDDALPVSLRGWTLQEQKLSTRTISYRRQELWWSCLSESSCECHIINELPMEVKKFSFNSTYSITTAKEMYREWHITIGGYTPRALKYSSDRLPAIAGVAKVVQDLTGSEYIAGLWKNNLAHDLTWGVTELPAVGARSSVSTPPDYFGPTFSWVSVNRDVSYQATGQWIKDEQCRILAAESLPAGLNPLGHVKSAFLTISAPLLDSVLWLRCENAQDPVISSERYFVSCGRQELEVPADVALETFEGVNQDGIIEKSVRRSHTSKTRAQSGTPVSLLYLGYFVEFENPNTKEKHISRTYLVLGKSPTDMTRYERIGIIKQRCVIHEDSSEIPRLCDEFSVSVITII</sequence>
<dbReference type="STRING" id="2512241.A0A553HSK2"/>
<reference evidence="3" key="1">
    <citation type="submission" date="2019-06" db="EMBL/GenBank/DDBJ databases">
        <title>Draft genome sequence of the griseofulvin-producing fungus Xylaria cubensis strain G536.</title>
        <authorList>
            <person name="Mead M.E."/>
            <person name="Raja H.A."/>
            <person name="Steenwyk J.L."/>
            <person name="Knowles S.L."/>
            <person name="Oberlies N.H."/>
            <person name="Rokas A."/>
        </authorList>
    </citation>
    <scope>NUCLEOTIDE SEQUENCE [LARGE SCALE GENOMIC DNA]</scope>
    <source>
        <strain evidence="3">G536</strain>
    </source>
</reference>
<accession>A0A553HSK2</accession>
<dbReference type="InterPro" id="IPR010730">
    <property type="entry name" value="HET"/>
</dbReference>
<dbReference type="PANTHER" id="PTHR33112:SF16">
    <property type="entry name" value="HETEROKARYON INCOMPATIBILITY DOMAIN-CONTAINING PROTEIN"/>
    <property type="match status" value="1"/>
</dbReference>
<evidence type="ECO:0000313" key="2">
    <source>
        <dbReference type="EMBL" id="TRX90923.1"/>
    </source>
</evidence>